<dbReference type="GO" id="GO:0000155">
    <property type="term" value="F:phosphorelay sensor kinase activity"/>
    <property type="evidence" value="ECO:0007669"/>
    <property type="project" value="InterPro"/>
</dbReference>
<dbReference type="InterPro" id="IPR050428">
    <property type="entry name" value="TCS_sensor_his_kinase"/>
</dbReference>
<dbReference type="Pfam" id="PF00672">
    <property type="entry name" value="HAMP"/>
    <property type="match status" value="1"/>
</dbReference>
<dbReference type="InterPro" id="IPR003660">
    <property type="entry name" value="HAMP_dom"/>
</dbReference>
<dbReference type="Gene3D" id="3.30.565.10">
    <property type="entry name" value="Histidine kinase-like ATPase, C-terminal domain"/>
    <property type="match status" value="1"/>
</dbReference>
<protein>
    <recommendedName>
        <fullName evidence="3">histidine kinase</fullName>
        <ecNumber evidence="3">2.7.13.3</ecNumber>
    </recommendedName>
</protein>
<evidence type="ECO:0000256" key="12">
    <source>
        <dbReference type="SAM" id="Phobius"/>
    </source>
</evidence>
<dbReference type="EMBL" id="CAAHFG010000002">
    <property type="protein sequence ID" value="VGO15147.1"/>
    <property type="molecule type" value="Genomic_DNA"/>
</dbReference>
<accession>A0A6C2U5R4</accession>
<dbReference type="Pfam" id="PF00512">
    <property type="entry name" value="HisKA"/>
    <property type="match status" value="1"/>
</dbReference>
<feature type="transmembrane region" description="Helical" evidence="12">
    <location>
        <begin position="186"/>
        <end position="205"/>
    </location>
</feature>
<evidence type="ECO:0000256" key="11">
    <source>
        <dbReference type="SAM" id="MobiDB-lite"/>
    </source>
</evidence>
<dbReference type="CDD" id="cd00075">
    <property type="entry name" value="HATPase"/>
    <property type="match status" value="1"/>
</dbReference>
<dbReference type="PRINTS" id="PR00344">
    <property type="entry name" value="BCTRLSENSOR"/>
</dbReference>
<evidence type="ECO:0000256" key="6">
    <source>
        <dbReference type="ARBA" id="ARBA00022692"/>
    </source>
</evidence>
<organism evidence="15 16">
    <name type="scientific">Pontiella desulfatans</name>
    <dbReference type="NCBI Taxonomy" id="2750659"/>
    <lineage>
        <taxon>Bacteria</taxon>
        <taxon>Pseudomonadati</taxon>
        <taxon>Kiritimatiellota</taxon>
        <taxon>Kiritimatiellia</taxon>
        <taxon>Kiritimatiellales</taxon>
        <taxon>Pontiellaceae</taxon>
        <taxon>Pontiella</taxon>
    </lineage>
</organism>
<comment type="catalytic activity">
    <reaction evidence="1">
        <text>ATP + protein L-histidine = ADP + protein N-phospho-L-histidine.</text>
        <dbReference type="EC" id="2.7.13.3"/>
    </reaction>
</comment>
<evidence type="ECO:0000256" key="8">
    <source>
        <dbReference type="ARBA" id="ARBA00022989"/>
    </source>
</evidence>
<dbReference type="SMART" id="SM00388">
    <property type="entry name" value="HisKA"/>
    <property type="match status" value="1"/>
</dbReference>
<name>A0A6C2U5R4_PONDE</name>
<feature type="region of interest" description="Disordered" evidence="11">
    <location>
        <begin position="117"/>
        <end position="136"/>
    </location>
</feature>
<evidence type="ECO:0000259" key="14">
    <source>
        <dbReference type="PROSITE" id="PS50885"/>
    </source>
</evidence>
<dbReference type="SUPFAM" id="SSF55874">
    <property type="entry name" value="ATPase domain of HSP90 chaperone/DNA topoisomerase II/histidine kinase"/>
    <property type="match status" value="1"/>
</dbReference>
<dbReference type="PANTHER" id="PTHR45436:SF5">
    <property type="entry name" value="SENSOR HISTIDINE KINASE TRCS"/>
    <property type="match status" value="1"/>
</dbReference>
<keyword evidence="5" id="KW-0808">Transferase</keyword>
<keyword evidence="9" id="KW-0902">Two-component regulatory system</keyword>
<evidence type="ECO:0000256" key="10">
    <source>
        <dbReference type="ARBA" id="ARBA00023136"/>
    </source>
</evidence>
<dbReference type="PROSITE" id="PS50885">
    <property type="entry name" value="HAMP"/>
    <property type="match status" value="1"/>
</dbReference>
<proteinExistence type="predicted"/>
<evidence type="ECO:0000256" key="4">
    <source>
        <dbReference type="ARBA" id="ARBA00022553"/>
    </source>
</evidence>
<evidence type="ECO:0000256" key="3">
    <source>
        <dbReference type="ARBA" id="ARBA00012438"/>
    </source>
</evidence>
<feature type="transmembrane region" description="Helical" evidence="12">
    <location>
        <begin position="12"/>
        <end position="29"/>
    </location>
</feature>
<dbReference type="Pfam" id="PF02518">
    <property type="entry name" value="HATPase_c"/>
    <property type="match status" value="1"/>
</dbReference>
<dbReference type="CDD" id="cd06225">
    <property type="entry name" value="HAMP"/>
    <property type="match status" value="1"/>
</dbReference>
<dbReference type="CDD" id="cd00082">
    <property type="entry name" value="HisKA"/>
    <property type="match status" value="1"/>
</dbReference>
<dbReference type="InterPro" id="IPR005467">
    <property type="entry name" value="His_kinase_dom"/>
</dbReference>
<dbReference type="SMART" id="SM00304">
    <property type="entry name" value="HAMP"/>
    <property type="match status" value="1"/>
</dbReference>
<feature type="domain" description="Histidine kinase" evidence="13">
    <location>
        <begin position="267"/>
        <end position="481"/>
    </location>
</feature>
<evidence type="ECO:0000256" key="9">
    <source>
        <dbReference type="ARBA" id="ARBA00023012"/>
    </source>
</evidence>
<dbReference type="PANTHER" id="PTHR45436">
    <property type="entry name" value="SENSOR HISTIDINE KINASE YKOH"/>
    <property type="match status" value="1"/>
</dbReference>
<dbReference type="AlphaFoldDB" id="A0A6C2U5R4"/>
<evidence type="ECO:0000256" key="7">
    <source>
        <dbReference type="ARBA" id="ARBA00022777"/>
    </source>
</evidence>
<keyword evidence="8 12" id="KW-1133">Transmembrane helix</keyword>
<dbReference type="GO" id="GO:0005886">
    <property type="term" value="C:plasma membrane"/>
    <property type="evidence" value="ECO:0007669"/>
    <property type="project" value="TreeGrafter"/>
</dbReference>
<dbReference type="Proteomes" id="UP000366872">
    <property type="component" value="Unassembled WGS sequence"/>
</dbReference>
<dbReference type="PROSITE" id="PS50109">
    <property type="entry name" value="HIS_KIN"/>
    <property type="match status" value="1"/>
</dbReference>
<feature type="domain" description="HAMP" evidence="14">
    <location>
        <begin position="206"/>
        <end position="259"/>
    </location>
</feature>
<evidence type="ECO:0000256" key="1">
    <source>
        <dbReference type="ARBA" id="ARBA00000085"/>
    </source>
</evidence>
<dbReference type="InterPro" id="IPR036097">
    <property type="entry name" value="HisK_dim/P_sf"/>
</dbReference>
<sequence length="484" mass="54068">MPRSFKLKQALYSVALFGILLTGYCVYFLRMSYRVGVERTDNELQAILGKHMERYRASSSWKHLEDRLLELEREDPGKGLVFRMEDYDGNIDFSSATWPPGFDGQRILQAAGSTLDPTLPRSEPATTNRPPFFRRGPPSGIPTSLPVFETVGSYRMMAICNPSARLLFGISLEPLEAELGEFRNNLLLSVPLAFLLLVGGGWVLAQLAMRPVNTIVHTARRVTVLNLDERISVAKADIEFRELIDTINDMLQRLERSFKQAARFSADAAHELKTPLTILQADIEAALGHSADGSDDQRTYMDLLDEVQRLDGILRKLLILSQADAGRIALNRETVDLSELVGELCDDVCSLDPRQETQARIEPGIEVEADRGLLELLLRNLAGNAVKYSQGEPPIILELSHTEGWASLTISNRGIPIPDSERHRVFERFYRVDKGRNRKIDGTGLGLCLALEIAHAHGGTLELIDGQTDETTFRLRLPIRKTAP</sequence>
<dbReference type="Gene3D" id="6.10.340.10">
    <property type="match status" value="1"/>
</dbReference>
<comment type="subcellular location">
    <subcellularLocation>
        <location evidence="2">Membrane</location>
    </subcellularLocation>
</comment>
<evidence type="ECO:0000313" key="15">
    <source>
        <dbReference type="EMBL" id="VGO15147.1"/>
    </source>
</evidence>
<dbReference type="SUPFAM" id="SSF47384">
    <property type="entry name" value="Homodimeric domain of signal transducing histidine kinase"/>
    <property type="match status" value="1"/>
</dbReference>
<keyword evidence="7" id="KW-0418">Kinase</keyword>
<dbReference type="InterPro" id="IPR036890">
    <property type="entry name" value="HATPase_C_sf"/>
</dbReference>
<keyword evidence="10 12" id="KW-0472">Membrane</keyword>
<keyword evidence="6 12" id="KW-0812">Transmembrane</keyword>
<evidence type="ECO:0000313" key="16">
    <source>
        <dbReference type="Proteomes" id="UP000366872"/>
    </source>
</evidence>
<reference evidence="15 16" key="1">
    <citation type="submission" date="2019-04" db="EMBL/GenBank/DDBJ databases">
        <authorList>
            <person name="Van Vliet M D."/>
        </authorList>
    </citation>
    <scope>NUCLEOTIDE SEQUENCE [LARGE SCALE GENOMIC DNA]</scope>
    <source>
        <strain evidence="15 16">F1</strain>
    </source>
</reference>
<keyword evidence="16" id="KW-1185">Reference proteome</keyword>
<dbReference type="RefSeq" id="WP_136080742.1">
    <property type="nucleotide sequence ID" value="NZ_CAAHFG010000002.1"/>
</dbReference>
<dbReference type="SMART" id="SM00387">
    <property type="entry name" value="HATPase_c"/>
    <property type="match status" value="1"/>
</dbReference>
<keyword evidence="4" id="KW-0597">Phosphoprotein</keyword>
<evidence type="ECO:0000256" key="2">
    <source>
        <dbReference type="ARBA" id="ARBA00004370"/>
    </source>
</evidence>
<dbReference type="InterPro" id="IPR004358">
    <property type="entry name" value="Sig_transdc_His_kin-like_C"/>
</dbReference>
<evidence type="ECO:0000259" key="13">
    <source>
        <dbReference type="PROSITE" id="PS50109"/>
    </source>
</evidence>
<gene>
    <name evidence="15" type="primary">czcS_2</name>
    <name evidence="15" type="ORF">PDESU_03729</name>
</gene>
<dbReference type="InterPro" id="IPR003661">
    <property type="entry name" value="HisK_dim/P_dom"/>
</dbReference>
<dbReference type="InterPro" id="IPR003594">
    <property type="entry name" value="HATPase_dom"/>
</dbReference>
<dbReference type="EC" id="2.7.13.3" evidence="3"/>
<dbReference type="Gene3D" id="1.10.287.130">
    <property type="match status" value="1"/>
</dbReference>
<evidence type="ECO:0000256" key="5">
    <source>
        <dbReference type="ARBA" id="ARBA00022679"/>
    </source>
</evidence>